<protein>
    <submittedName>
        <fullName evidence="1">Enterochelin esterase-like enzyme</fullName>
    </submittedName>
</protein>
<keyword evidence="2" id="KW-1185">Reference proteome</keyword>
<proteinExistence type="predicted"/>
<evidence type="ECO:0000313" key="1">
    <source>
        <dbReference type="EMBL" id="PRX39137.1"/>
    </source>
</evidence>
<dbReference type="AlphaFoldDB" id="A0A2T0LB61"/>
<dbReference type="Gene3D" id="3.40.50.1820">
    <property type="entry name" value="alpha/beta hydrolase"/>
    <property type="match status" value="1"/>
</dbReference>
<dbReference type="Proteomes" id="UP000237797">
    <property type="component" value="Unassembled WGS sequence"/>
</dbReference>
<dbReference type="RefSeq" id="WP_106346361.1">
    <property type="nucleotide sequence ID" value="NZ_PVNE01000029.1"/>
</dbReference>
<reference evidence="1 2" key="1">
    <citation type="submission" date="2018-03" db="EMBL/GenBank/DDBJ databases">
        <title>Genomic Encyclopedia of Archaeal and Bacterial Type Strains, Phase II (KMG-II): from individual species to whole genera.</title>
        <authorList>
            <person name="Goeker M."/>
        </authorList>
    </citation>
    <scope>NUCLEOTIDE SEQUENCE [LARGE SCALE GENOMIC DNA]</scope>
    <source>
        <strain evidence="1 2">DSM 44946</strain>
    </source>
</reference>
<gene>
    <name evidence="1" type="ORF">CLV97_12925</name>
</gene>
<organism evidence="1 2">
    <name type="scientific">Planifilum fimeticola</name>
    <dbReference type="NCBI Taxonomy" id="201975"/>
    <lineage>
        <taxon>Bacteria</taxon>
        <taxon>Bacillati</taxon>
        <taxon>Bacillota</taxon>
        <taxon>Bacilli</taxon>
        <taxon>Bacillales</taxon>
        <taxon>Thermoactinomycetaceae</taxon>
        <taxon>Planifilum</taxon>
    </lineage>
</organism>
<dbReference type="InterPro" id="IPR050583">
    <property type="entry name" value="Mycobacterial_A85_antigen"/>
</dbReference>
<dbReference type="InterPro" id="IPR000801">
    <property type="entry name" value="Esterase-like"/>
</dbReference>
<dbReference type="InterPro" id="IPR029058">
    <property type="entry name" value="AB_hydrolase_fold"/>
</dbReference>
<dbReference type="Pfam" id="PF00756">
    <property type="entry name" value="Esterase"/>
    <property type="match status" value="1"/>
</dbReference>
<dbReference type="SUPFAM" id="SSF53474">
    <property type="entry name" value="alpha/beta-Hydrolases"/>
    <property type="match status" value="1"/>
</dbReference>
<dbReference type="EMBL" id="PVNE01000029">
    <property type="protein sequence ID" value="PRX39137.1"/>
    <property type="molecule type" value="Genomic_DNA"/>
</dbReference>
<dbReference type="PANTHER" id="PTHR48098:SF3">
    <property type="entry name" value="IRON(III) ENTEROBACTIN ESTERASE"/>
    <property type="match status" value="1"/>
</dbReference>
<dbReference type="PANTHER" id="PTHR48098">
    <property type="entry name" value="ENTEROCHELIN ESTERASE-RELATED"/>
    <property type="match status" value="1"/>
</dbReference>
<name>A0A2T0LB61_9BACL</name>
<sequence length="248" mass="28340">MQSNYLKRTIVREELSSDYLSETRVLQIYLPPGYSDENRYPVLFLQDGSDYLTLGRIATQTNQLIAEGRIHPPIIVMIPVDKERRNEEYAPGGERFEAYCRFVAEEVLTRVESRFAARRDPEGRVIGGSSLGATVSLHIALDFPDRFRRVLSQSGAFFKATLDRIRQTPSLEELDVYQLIGLEEYAVPTHVGNLDLLARNREVSRALREKGASLRYVEKEGKHTWGLWQKDLPDALTYFLEKTADSSP</sequence>
<accession>A0A2T0LB61</accession>
<comment type="caution">
    <text evidence="1">The sequence shown here is derived from an EMBL/GenBank/DDBJ whole genome shotgun (WGS) entry which is preliminary data.</text>
</comment>
<dbReference type="OrthoDB" id="9803578at2"/>
<evidence type="ECO:0000313" key="2">
    <source>
        <dbReference type="Proteomes" id="UP000237797"/>
    </source>
</evidence>